<dbReference type="AlphaFoldDB" id="A0AAV8UQ59"/>
<proteinExistence type="inferred from homology"/>
<sequence length="169" mass="19170">MSGQEGGGQGLDDGMDDGMSSVGGRAPWLRDGVSMPYGPMTAEGKTAQVRMEQRMVRQEELSNQARVERRAALQEELEAERVQGLEKASKIFFIVGCFMLPWVHMIMWIFFWPEWKDPDASRVVKKNLKRSLYVALGWTAVFTAWFIVFQVLADQLSALNVLSVTNLYF</sequence>
<evidence type="ECO:0000256" key="8">
    <source>
        <dbReference type="SAM" id="Phobius"/>
    </source>
</evidence>
<evidence type="ECO:0000256" key="1">
    <source>
        <dbReference type="ARBA" id="ARBA00004141"/>
    </source>
</evidence>
<dbReference type="Pfam" id="PF10251">
    <property type="entry name" value="PEN-2"/>
    <property type="match status" value="1"/>
</dbReference>
<dbReference type="PANTHER" id="PTHR16318:SF0">
    <property type="entry name" value="GAMMA-SECRETASE SUBUNIT PEN-2"/>
    <property type="match status" value="1"/>
</dbReference>
<dbReference type="InterPro" id="IPR019379">
    <property type="entry name" value="Gamma_Secretase_Asp_P_PEN2"/>
</dbReference>
<evidence type="ECO:0000256" key="2">
    <source>
        <dbReference type="ARBA" id="ARBA00009607"/>
    </source>
</evidence>
<evidence type="ECO:0000313" key="9">
    <source>
        <dbReference type="EMBL" id="KAJ8904656.1"/>
    </source>
</evidence>
<keyword evidence="3 8" id="KW-0812">Transmembrane</keyword>
<keyword evidence="6 8" id="KW-0472">Membrane</keyword>
<evidence type="ECO:0008006" key="11">
    <source>
        <dbReference type="Google" id="ProtNLM"/>
    </source>
</evidence>
<dbReference type="GO" id="GO:0070765">
    <property type="term" value="C:gamma-secretase complex"/>
    <property type="evidence" value="ECO:0007669"/>
    <property type="project" value="TreeGrafter"/>
</dbReference>
<evidence type="ECO:0000256" key="4">
    <source>
        <dbReference type="ARBA" id="ARBA00022976"/>
    </source>
</evidence>
<dbReference type="Proteomes" id="UP001157974">
    <property type="component" value="Unassembled WGS sequence"/>
</dbReference>
<evidence type="ECO:0000256" key="7">
    <source>
        <dbReference type="SAM" id="MobiDB-lite"/>
    </source>
</evidence>
<keyword evidence="5 8" id="KW-1133">Transmembrane helix</keyword>
<accession>A0AAV8UQ59</accession>
<dbReference type="GO" id="GO:0007219">
    <property type="term" value="P:Notch signaling pathway"/>
    <property type="evidence" value="ECO:0007669"/>
    <property type="project" value="UniProtKB-KW"/>
</dbReference>
<keyword evidence="10" id="KW-1185">Reference proteome</keyword>
<reference evidence="9 10" key="1">
    <citation type="journal article" date="2023" name="Nat. Commun.">
        <title>Origin of minicircular mitochondrial genomes in red algae.</title>
        <authorList>
            <person name="Lee Y."/>
            <person name="Cho C.H."/>
            <person name="Lee Y.M."/>
            <person name="Park S.I."/>
            <person name="Yang J.H."/>
            <person name="West J.A."/>
            <person name="Bhattacharya D."/>
            <person name="Yoon H.S."/>
        </authorList>
    </citation>
    <scope>NUCLEOTIDE SEQUENCE [LARGE SCALE GENOMIC DNA]</scope>
    <source>
        <strain evidence="9 10">CCMP1338</strain>
        <tissue evidence="9">Whole cell</tissue>
    </source>
</reference>
<keyword evidence="4" id="KW-0914">Notch signaling pathway</keyword>
<evidence type="ECO:0000256" key="6">
    <source>
        <dbReference type="ARBA" id="ARBA00023136"/>
    </source>
</evidence>
<protein>
    <recommendedName>
        <fullName evidence="11">Gamma-secretase subunit PEN-2</fullName>
    </recommendedName>
</protein>
<feature type="compositionally biased region" description="Gly residues" evidence="7">
    <location>
        <begin position="1"/>
        <end position="11"/>
    </location>
</feature>
<comment type="similarity">
    <text evidence="2">Belongs to the PEN-2 family.</text>
</comment>
<dbReference type="PANTHER" id="PTHR16318">
    <property type="entry name" value="GAMMA-SECRETASE SUBUNIT PEN-2"/>
    <property type="match status" value="1"/>
</dbReference>
<evidence type="ECO:0000313" key="10">
    <source>
        <dbReference type="Proteomes" id="UP001157974"/>
    </source>
</evidence>
<feature type="transmembrane region" description="Helical" evidence="8">
    <location>
        <begin position="132"/>
        <end position="153"/>
    </location>
</feature>
<name>A0AAV8UQ59_9RHOD</name>
<gene>
    <name evidence="9" type="ORF">NDN08_001174</name>
</gene>
<evidence type="ECO:0000256" key="5">
    <source>
        <dbReference type="ARBA" id="ARBA00022989"/>
    </source>
</evidence>
<comment type="caution">
    <text evidence="9">The sequence shown here is derived from an EMBL/GenBank/DDBJ whole genome shotgun (WGS) entry which is preliminary data.</text>
</comment>
<dbReference type="EMBL" id="JAMWBK010000005">
    <property type="protein sequence ID" value="KAJ8904656.1"/>
    <property type="molecule type" value="Genomic_DNA"/>
</dbReference>
<comment type="subcellular location">
    <subcellularLocation>
        <location evidence="1">Membrane</location>
        <topology evidence="1">Multi-pass membrane protein</topology>
    </subcellularLocation>
</comment>
<feature type="transmembrane region" description="Helical" evidence="8">
    <location>
        <begin position="91"/>
        <end position="112"/>
    </location>
</feature>
<feature type="region of interest" description="Disordered" evidence="7">
    <location>
        <begin position="1"/>
        <end position="23"/>
    </location>
</feature>
<organism evidence="9 10">
    <name type="scientific">Rhodosorus marinus</name>
    <dbReference type="NCBI Taxonomy" id="101924"/>
    <lineage>
        <taxon>Eukaryota</taxon>
        <taxon>Rhodophyta</taxon>
        <taxon>Stylonematophyceae</taxon>
        <taxon>Stylonematales</taxon>
        <taxon>Stylonemataceae</taxon>
        <taxon>Rhodosorus</taxon>
    </lineage>
</organism>
<evidence type="ECO:0000256" key="3">
    <source>
        <dbReference type="ARBA" id="ARBA00022692"/>
    </source>
</evidence>